<dbReference type="OrthoDB" id="337750at2759"/>
<dbReference type="GO" id="GO:0030134">
    <property type="term" value="C:COPII-coated ER to Golgi transport vesicle"/>
    <property type="evidence" value="ECO:0007669"/>
    <property type="project" value="TreeGrafter"/>
</dbReference>
<evidence type="ECO:0000256" key="12">
    <source>
        <dbReference type="SAM" id="Phobius"/>
    </source>
</evidence>
<sequence>MYQQGQYSSRSPPPLQHPVPTHPPVQVPIPSGTPGPGSQSSGRPSIDGGGFGSTSTAEAHLSSARARGGQSESGYARYASPPLQNPYGQPQNQYQQYAGGMGTGSKGVSGGMMHQQPQPQQQQHPNQGFQQFGSFASFANGMGNGQAGMGGNMLNDATAQMGVQFGRQMAAAGQEYVGKNFGSFLPVPLLKHYFNVSNSYVLHKLRLVLFPWRHKPWSRLHAAAVGASAYGDPQYGTSTSKAEGYAPPREDVNSPDLYIPVMAFVTYVLLVCIIRGIESRFHPEVLGLTSSKALGIVFFEFAAVKLGCYLLNIQGDHTVIDLVAYGGYKFVGAIVTLLAGLTLPGRLIYWSVFAYTCAANAFFLLRSLRYVVLPDPSSPSSVTITPQTRSRRIQFLFAIAAVQTLYCFLLIIGIWH</sequence>
<keyword evidence="4" id="KW-0813">Transport</keyword>
<dbReference type="GO" id="GO:0005789">
    <property type="term" value="C:endoplasmic reticulum membrane"/>
    <property type="evidence" value="ECO:0007669"/>
    <property type="project" value="UniProtKB-SubCell"/>
</dbReference>
<evidence type="ECO:0000256" key="8">
    <source>
        <dbReference type="ARBA" id="ARBA00022989"/>
    </source>
</evidence>
<evidence type="ECO:0000313" key="13">
    <source>
        <dbReference type="EMBL" id="CEH13942.1"/>
    </source>
</evidence>
<feature type="compositionally biased region" description="Polar residues" evidence="11">
    <location>
        <begin position="1"/>
        <end position="10"/>
    </location>
</feature>
<evidence type="ECO:0000256" key="11">
    <source>
        <dbReference type="SAM" id="MobiDB-lite"/>
    </source>
</evidence>
<dbReference type="PANTHER" id="PTHR14083">
    <property type="entry name" value="YIP1 INTERACTING FACTOR HOMOLOG YIF1 PROTEIN"/>
    <property type="match status" value="1"/>
</dbReference>
<dbReference type="Proteomes" id="UP000054845">
    <property type="component" value="Unassembled WGS sequence"/>
</dbReference>
<keyword evidence="14" id="KW-1185">Reference proteome</keyword>
<comment type="similarity">
    <text evidence="3">Belongs to the YIF1 family.</text>
</comment>
<feature type="compositionally biased region" description="Low complexity" evidence="11">
    <location>
        <begin position="81"/>
        <end position="98"/>
    </location>
</feature>
<dbReference type="GO" id="GO:0015031">
    <property type="term" value="P:protein transport"/>
    <property type="evidence" value="ECO:0007669"/>
    <property type="project" value="UniProtKB-KW"/>
</dbReference>
<feature type="compositionally biased region" description="Low complexity" evidence="11">
    <location>
        <begin position="34"/>
        <end position="45"/>
    </location>
</feature>
<keyword evidence="5 12" id="KW-0812">Transmembrane</keyword>
<dbReference type="InterPro" id="IPR005578">
    <property type="entry name" value="Yif1_fam"/>
</dbReference>
<name>A0A0P1BEA4_9BASI</name>
<feature type="compositionally biased region" description="Low complexity" evidence="11">
    <location>
        <begin position="111"/>
        <end position="128"/>
    </location>
</feature>
<feature type="transmembrane region" description="Helical" evidence="12">
    <location>
        <begin position="322"/>
        <end position="341"/>
    </location>
</feature>
<evidence type="ECO:0000313" key="14">
    <source>
        <dbReference type="Proteomes" id="UP000054845"/>
    </source>
</evidence>
<evidence type="ECO:0000256" key="4">
    <source>
        <dbReference type="ARBA" id="ARBA00022448"/>
    </source>
</evidence>
<dbReference type="AlphaFoldDB" id="A0A0P1BEA4"/>
<feature type="transmembrane region" description="Helical" evidence="12">
    <location>
        <begin position="395"/>
        <end position="415"/>
    </location>
</feature>
<evidence type="ECO:0000256" key="3">
    <source>
        <dbReference type="ARBA" id="ARBA00009727"/>
    </source>
</evidence>
<keyword evidence="6" id="KW-0256">Endoplasmic reticulum</keyword>
<feature type="region of interest" description="Disordered" evidence="11">
    <location>
        <begin position="1"/>
        <end position="128"/>
    </location>
</feature>
<dbReference type="EMBL" id="CCYA01000238">
    <property type="protein sequence ID" value="CEH13942.1"/>
    <property type="molecule type" value="Genomic_DNA"/>
</dbReference>
<feature type="compositionally biased region" description="Gly residues" evidence="11">
    <location>
        <begin position="99"/>
        <end position="110"/>
    </location>
</feature>
<evidence type="ECO:0000256" key="9">
    <source>
        <dbReference type="ARBA" id="ARBA00023034"/>
    </source>
</evidence>
<accession>A0A0P1BEA4</accession>
<feature type="compositionally biased region" description="Pro residues" evidence="11">
    <location>
        <begin position="11"/>
        <end position="33"/>
    </location>
</feature>
<feature type="transmembrane region" description="Helical" evidence="12">
    <location>
        <begin position="257"/>
        <end position="277"/>
    </location>
</feature>
<dbReference type="GO" id="GO:0006888">
    <property type="term" value="P:endoplasmic reticulum to Golgi vesicle-mediated transport"/>
    <property type="evidence" value="ECO:0007669"/>
    <property type="project" value="InterPro"/>
</dbReference>
<dbReference type="STRING" id="401625.A0A0P1BEA4"/>
<evidence type="ECO:0000256" key="6">
    <source>
        <dbReference type="ARBA" id="ARBA00022824"/>
    </source>
</evidence>
<feature type="transmembrane region" description="Helical" evidence="12">
    <location>
        <begin position="289"/>
        <end position="310"/>
    </location>
</feature>
<evidence type="ECO:0000256" key="5">
    <source>
        <dbReference type="ARBA" id="ARBA00022692"/>
    </source>
</evidence>
<keyword evidence="9" id="KW-0333">Golgi apparatus</keyword>
<proteinExistence type="inferred from homology"/>
<dbReference type="PANTHER" id="PTHR14083:SF0">
    <property type="entry name" value="YIP1D-INTERACTING FACTOR 1, ISOFORM C"/>
    <property type="match status" value="1"/>
</dbReference>
<dbReference type="GO" id="GO:0000139">
    <property type="term" value="C:Golgi membrane"/>
    <property type="evidence" value="ECO:0007669"/>
    <property type="project" value="UniProtKB-SubCell"/>
</dbReference>
<dbReference type="GO" id="GO:0005793">
    <property type="term" value="C:endoplasmic reticulum-Golgi intermediate compartment"/>
    <property type="evidence" value="ECO:0007669"/>
    <property type="project" value="TreeGrafter"/>
</dbReference>
<feature type="transmembrane region" description="Helical" evidence="12">
    <location>
        <begin position="347"/>
        <end position="365"/>
    </location>
</feature>
<reference evidence="13 14" key="1">
    <citation type="submission" date="2014-09" db="EMBL/GenBank/DDBJ databases">
        <authorList>
            <person name="Magalhaes I.L.F."/>
            <person name="Oliveira U."/>
            <person name="Santos F.R."/>
            <person name="Vidigal T.H.D.A."/>
            <person name="Brescovit A.D."/>
            <person name="Santos A.J."/>
        </authorList>
    </citation>
    <scope>NUCLEOTIDE SEQUENCE [LARGE SCALE GENOMIC DNA]</scope>
</reference>
<organism evidence="13 14">
    <name type="scientific">Ceraceosorus bombacis</name>
    <dbReference type="NCBI Taxonomy" id="401625"/>
    <lineage>
        <taxon>Eukaryota</taxon>
        <taxon>Fungi</taxon>
        <taxon>Dikarya</taxon>
        <taxon>Basidiomycota</taxon>
        <taxon>Ustilaginomycotina</taxon>
        <taxon>Exobasidiomycetes</taxon>
        <taxon>Ceraceosorales</taxon>
        <taxon>Ceraceosoraceae</taxon>
        <taxon>Ceraceosorus</taxon>
    </lineage>
</organism>
<evidence type="ECO:0000256" key="2">
    <source>
        <dbReference type="ARBA" id="ARBA00004653"/>
    </source>
</evidence>
<keyword evidence="8 12" id="KW-1133">Transmembrane helix</keyword>
<protein>
    <submittedName>
        <fullName evidence="13">Predicted membrane protein</fullName>
    </submittedName>
</protein>
<evidence type="ECO:0000256" key="10">
    <source>
        <dbReference type="ARBA" id="ARBA00023136"/>
    </source>
</evidence>
<evidence type="ECO:0000256" key="7">
    <source>
        <dbReference type="ARBA" id="ARBA00022927"/>
    </source>
</evidence>
<evidence type="ECO:0000256" key="1">
    <source>
        <dbReference type="ARBA" id="ARBA00004477"/>
    </source>
</evidence>
<keyword evidence="7" id="KW-0653">Protein transport</keyword>
<dbReference type="Pfam" id="PF03878">
    <property type="entry name" value="YIF1"/>
    <property type="match status" value="1"/>
</dbReference>
<keyword evidence="10 12" id="KW-0472">Membrane</keyword>
<comment type="subcellular location">
    <subcellularLocation>
        <location evidence="1">Endoplasmic reticulum membrane</location>
        <topology evidence="1">Multi-pass membrane protein</topology>
    </subcellularLocation>
    <subcellularLocation>
        <location evidence="2">Golgi apparatus membrane</location>
        <topology evidence="2">Multi-pass membrane protein</topology>
    </subcellularLocation>
</comment>